<dbReference type="EMBL" id="JBHUFU010000001">
    <property type="protein sequence ID" value="MFD1828422.1"/>
    <property type="molecule type" value="Genomic_DNA"/>
</dbReference>
<protein>
    <submittedName>
        <fullName evidence="3">DUF4253 domain-containing protein</fullName>
    </submittedName>
</protein>
<comment type="caution">
    <text evidence="3">The sequence shown here is derived from an EMBL/GenBank/DDBJ whole genome shotgun (WGS) entry which is preliminary data.</text>
</comment>
<dbReference type="Proteomes" id="UP001597365">
    <property type="component" value="Unassembled WGS sequence"/>
</dbReference>
<sequence>MADTTRTGTADALRSLAASAALGPGTLIDRTVLGRWPEPLLWRADAPAAPECWERALPVLEGTGLRPVLLGRGSRGTAVEDDLLPAGGGGGDREPDAFAALAAWWREHGAREPDGGAALRPYGRRWPGPARARAAVRPGGGAERHGRADEAAASVARSLVERGLLRRPRLALVPARRSSAIPAAIGWTGALAHGADTARRTAVLRSWEERFGVRVVALETEALHLSVPSPPRDAAQALPLAAEHYAFCPLVVRQGAGTLARYAEKWLPGRDLWSFWWD</sequence>
<evidence type="ECO:0000256" key="1">
    <source>
        <dbReference type="SAM" id="MobiDB-lite"/>
    </source>
</evidence>
<proteinExistence type="predicted"/>
<evidence type="ECO:0000259" key="2">
    <source>
        <dbReference type="Pfam" id="PF14062"/>
    </source>
</evidence>
<organism evidence="3 4">
    <name type="scientific">Streptomyces desertarenae</name>
    <dbReference type="NCBI Taxonomy" id="2666184"/>
    <lineage>
        <taxon>Bacteria</taxon>
        <taxon>Bacillati</taxon>
        <taxon>Actinomycetota</taxon>
        <taxon>Actinomycetes</taxon>
        <taxon>Kitasatosporales</taxon>
        <taxon>Streptomycetaceae</taxon>
        <taxon>Streptomyces</taxon>
    </lineage>
</organism>
<dbReference type="RefSeq" id="WP_380895950.1">
    <property type="nucleotide sequence ID" value="NZ_JBHUFU010000001.1"/>
</dbReference>
<dbReference type="InterPro" id="IPR025349">
    <property type="entry name" value="DUF4253"/>
</dbReference>
<dbReference type="Pfam" id="PF14062">
    <property type="entry name" value="DUF4253"/>
    <property type="match status" value="1"/>
</dbReference>
<evidence type="ECO:0000313" key="4">
    <source>
        <dbReference type="Proteomes" id="UP001597365"/>
    </source>
</evidence>
<evidence type="ECO:0000313" key="3">
    <source>
        <dbReference type="EMBL" id="MFD1828422.1"/>
    </source>
</evidence>
<keyword evidence="4" id="KW-1185">Reference proteome</keyword>
<accession>A0ABW4PE38</accession>
<gene>
    <name evidence="3" type="ORF">ACFSJS_01930</name>
</gene>
<feature type="domain" description="DUF4253" evidence="2">
    <location>
        <begin position="169"/>
        <end position="278"/>
    </location>
</feature>
<name>A0ABW4PE38_9ACTN</name>
<feature type="region of interest" description="Disordered" evidence="1">
    <location>
        <begin position="130"/>
        <end position="149"/>
    </location>
</feature>
<reference evidence="4" key="1">
    <citation type="journal article" date="2019" name="Int. J. Syst. Evol. Microbiol.">
        <title>The Global Catalogue of Microorganisms (GCM) 10K type strain sequencing project: providing services to taxonomists for standard genome sequencing and annotation.</title>
        <authorList>
            <consortium name="The Broad Institute Genomics Platform"/>
            <consortium name="The Broad Institute Genome Sequencing Center for Infectious Disease"/>
            <person name="Wu L."/>
            <person name="Ma J."/>
        </authorList>
    </citation>
    <scope>NUCLEOTIDE SEQUENCE [LARGE SCALE GENOMIC DNA]</scope>
    <source>
        <strain evidence="4">CGMCC 4.7455</strain>
    </source>
</reference>